<feature type="chain" id="PRO_5020577583" description="Unsaturated rhamnogalacturonyl hydrolase" evidence="1">
    <location>
        <begin position="25"/>
        <end position="272"/>
    </location>
</feature>
<protein>
    <recommendedName>
        <fullName evidence="4">Unsaturated rhamnogalacturonyl hydrolase</fullName>
    </recommendedName>
</protein>
<proteinExistence type="predicted"/>
<evidence type="ECO:0000313" key="2">
    <source>
        <dbReference type="EMBL" id="TCK72667.1"/>
    </source>
</evidence>
<evidence type="ECO:0008006" key="4">
    <source>
        <dbReference type="Google" id="ProtNLM"/>
    </source>
</evidence>
<organism evidence="2 3">
    <name type="scientific">Acidipila rosea</name>
    <dbReference type="NCBI Taxonomy" id="768535"/>
    <lineage>
        <taxon>Bacteria</taxon>
        <taxon>Pseudomonadati</taxon>
        <taxon>Acidobacteriota</taxon>
        <taxon>Terriglobia</taxon>
        <taxon>Terriglobales</taxon>
        <taxon>Acidobacteriaceae</taxon>
        <taxon>Acidipila</taxon>
    </lineage>
</organism>
<sequence length="272" mass="29787">MLIRTGIWSLFAAAILLGSGAANAAQSGNTVFVDAWFNSQQRINAAGVSESYHYKWNDKTDSGFSLLGEVFRNDGVATETLASEPTLSSLQAAQLYIIASPDIPAKNPHPHYMNASDAAQIAEWVHQGGVLVMMENDPANADIEHFNLLADRFGIHFNPVLSHHVIGSNYAMGRMKISGNGPVFHQPHTIFMKDTCTISLQSPAVAVLRDRGDIIMATTKYGKGTVFAVADPWLYNEYTDGHKLPAEYDNLAAGKELVHWLIEQAPHGRLRQ</sequence>
<keyword evidence="3" id="KW-1185">Reference proteome</keyword>
<dbReference type="SUPFAM" id="SSF52317">
    <property type="entry name" value="Class I glutamine amidotransferase-like"/>
    <property type="match status" value="1"/>
</dbReference>
<dbReference type="OrthoDB" id="6381507at2"/>
<gene>
    <name evidence="2" type="ORF">C7378_2253</name>
</gene>
<dbReference type="RefSeq" id="WP_131996321.1">
    <property type="nucleotide sequence ID" value="NZ_SMGK01000003.1"/>
</dbReference>
<evidence type="ECO:0000313" key="3">
    <source>
        <dbReference type="Proteomes" id="UP000295210"/>
    </source>
</evidence>
<evidence type="ECO:0000256" key="1">
    <source>
        <dbReference type="SAM" id="SignalP"/>
    </source>
</evidence>
<accession>A0A4R1L655</accession>
<name>A0A4R1L655_9BACT</name>
<feature type="signal peptide" evidence="1">
    <location>
        <begin position="1"/>
        <end position="24"/>
    </location>
</feature>
<dbReference type="AlphaFoldDB" id="A0A4R1L655"/>
<reference evidence="2 3" key="1">
    <citation type="submission" date="2019-03" db="EMBL/GenBank/DDBJ databases">
        <title>Genomic Encyclopedia of Type Strains, Phase IV (KMG-IV): sequencing the most valuable type-strain genomes for metagenomic binning, comparative biology and taxonomic classification.</title>
        <authorList>
            <person name="Goeker M."/>
        </authorList>
    </citation>
    <scope>NUCLEOTIDE SEQUENCE [LARGE SCALE GENOMIC DNA]</scope>
    <source>
        <strain evidence="2 3">DSM 103428</strain>
    </source>
</reference>
<dbReference type="EMBL" id="SMGK01000003">
    <property type="protein sequence ID" value="TCK72667.1"/>
    <property type="molecule type" value="Genomic_DNA"/>
</dbReference>
<dbReference type="InterPro" id="IPR029062">
    <property type="entry name" value="Class_I_gatase-like"/>
</dbReference>
<comment type="caution">
    <text evidence="2">The sequence shown here is derived from an EMBL/GenBank/DDBJ whole genome shotgun (WGS) entry which is preliminary data.</text>
</comment>
<keyword evidence="1" id="KW-0732">Signal</keyword>
<dbReference type="Proteomes" id="UP000295210">
    <property type="component" value="Unassembled WGS sequence"/>
</dbReference>